<keyword evidence="4" id="KW-1185">Reference proteome</keyword>
<dbReference type="EMBL" id="UYRU01046712">
    <property type="protein sequence ID" value="VDN09271.1"/>
    <property type="molecule type" value="Genomic_DNA"/>
</dbReference>
<feature type="signal peptide" evidence="2">
    <location>
        <begin position="1"/>
        <end position="20"/>
    </location>
</feature>
<reference evidence="3 4" key="1">
    <citation type="submission" date="2018-11" db="EMBL/GenBank/DDBJ databases">
        <authorList>
            <consortium name="Pathogen Informatics"/>
        </authorList>
    </citation>
    <scope>NUCLEOTIDE SEQUENCE [LARGE SCALE GENOMIC DNA]</scope>
</reference>
<keyword evidence="2" id="KW-0732">Signal</keyword>
<name>A0A3P7LSQ5_DIBLA</name>
<evidence type="ECO:0000256" key="2">
    <source>
        <dbReference type="SAM" id="SignalP"/>
    </source>
</evidence>
<feature type="chain" id="PRO_5018028514" description="Transmembrane protein 230" evidence="2">
    <location>
        <begin position="21"/>
        <end position="110"/>
    </location>
</feature>
<organism evidence="3 4">
    <name type="scientific">Dibothriocephalus latus</name>
    <name type="common">Fish tapeworm</name>
    <name type="synonym">Diphyllobothrium latum</name>
    <dbReference type="NCBI Taxonomy" id="60516"/>
    <lineage>
        <taxon>Eukaryota</taxon>
        <taxon>Metazoa</taxon>
        <taxon>Spiralia</taxon>
        <taxon>Lophotrochozoa</taxon>
        <taxon>Platyhelminthes</taxon>
        <taxon>Cestoda</taxon>
        <taxon>Eucestoda</taxon>
        <taxon>Diphyllobothriidea</taxon>
        <taxon>Diphyllobothriidae</taxon>
        <taxon>Dibothriocephalus</taxon>
    </lineage>
</organism>
<gene>
    <name evidence="3" type="ORF">DILT_LOCUS5102</name>
</gene>
<keyword evidence="1" id="KW-0472">Membrane</keyword>
<dbReference type="AlphaFoldDB" id="A0A3P7LSQ5"/>
<feature type="transmembrane region" description="Helical" evidence="1">
    <location>
        <begin position="28"/>
        <end position="51"/>
    </location>
</feature>
<sequence>MVLGACLILLSSLMIALGIARVREDIWVAGILVAIVGGPLFLFSLFIFCTLNRPGRTPGYEQDFSVSKLSLPTIAHVYYGRRPYYPIKGTNYDYIGAASRSGPSASSMRV</sequence>
<proteinExistence type="predicted"/>
<evidence type="ECO:0008006" key="5">
    <source>
        <dbReference type="Google" id="ProtNLM"/>
    </source>
</evidence>
<accession>A0A3P7LSQ5</accession>
<dbReference type="Proteomes" id="UP000281553">
    <property type="component" value="Unassembled WGS sequence"/>
</dbReference>
<protein>
    <recommendedName>
        <fullName evidence="5">Transmembrane protein 230</fullName>
    </recommendedName>
</protein>
<evidence type="ECO:0000313" key="4">
    <source>
        <dbReference type="Proteomes" id="UP000281553"/>
    </source>
</evidence>
<keyword evidence="1" id="KW-1133">Transmembrane helix</keyword>
<evidence type="ECO:0000313" key="3">
    <source>
        <dbReference type="EMBL" id="VDN09271.1"/>
    </source>
</evidence>
<dbReference type="OrthoDB" id="6230288at2759"/>
<evidence type="ECO:0000256" key="1">
    <source>
        <dbReference type="SAM" id="Phobius"/>
    </source>
</evidence>
<keyword evidence="1" id="KW-0812">Transmembrane</keyword>